<name>A0AA39PJE0_9AGAR</name>
<proteinExistence type="predicted"/>
<dbReference type="Pfam" id="PF13300">
    <property type="entry name" value="DUF4078"/>
    <property type="match status" value="1"/>
</dbReference>
<evidence type="ECO:0000256" key="1">
    <source>
        <dbReference type="ARBA" id="ARBA00023054"/>
    </source>
</evidence>
<accession>A0AA39PJE0</accession>
<evidence type="ECO:0000313" key="3">
    <source>
        <dbReference type="EMBL" id="KAK0485154.1"/>
    </source>
</evidence>
<dbReference type="PANTHER" id="PTHR15885:SF1">
    <property type="entry name" value="COILED-COIL DOMAIN-CONTAINING PROTEIN 174"/>
    <property type="match status" value="1"/>
</dbReference>
<feature type="region of interest" description="Disordered" evidence="2">
    <location>
        <begin position="279"/>
        <end position="319"/>
    </location>
</feature>
<keyword evidence="1" id="KW-0175">Coiled coil</keyword>
<dbReference type="AlphaFoldDB" id="A0AA39PJE0"/>
<dbReference type="Proteomes" id="UP001175227">
    <property type="component" value="Unassembled WGS sequence"/>
</dbReference>
<feature type="region of interest" description="Disordered" evidence="2">
    <location>
        <begin position="122"/>
        <end position="142"/>
    </location>
</feature>
<dbReference type="GO" id="GO:0005634">
    <property type="term" value="C:nucleus"/>
    <property type="evidence" value="ECO:0007669"/>
    <property type="project" value="TreeGrafter"/>
</dbReference>
<keyword evidence="4" id="KW-1185">Reference proteome</keyword>
<reference evidence="3" key="1">
    <citation type="submission" date="2023-06" db="EMBL/GenBank/DDBJ databases">
        <authorList>
            <consortium name="Lawrence Berkeley National Laboratory"/>
            <person name="Ahrendt S."/>
            <person name="Sahu N."/>
            <person name="Indic B."/>
            <person name="Wong-Bajracharya J."/>
            <person name="Merenyi Z."/>
            <person name="Ke H.-M."/>
            <person name="Monk M."/>
            <person name="Kocsube S."/>
            <person name="Drula E."/>
            <person name="Lipzen A."/>
            <person name="Balint B."/>
            <person name="Henrissat B."/>
            <person name="Andreopoulos B."/>
            <person name="Martin F.M."/>
            <person name="Harder C.B."/>
            <person name="Rigling D."/>
            <person name="Ford K.L."/>
            <person name="Foster G.D."/>
            <person name="Pangilinan J."/>
            <person name="Papanicolaou A."/>
            <person name="Barry K."/>
            <person name="LaButti K."/>
            <person name="Viragh M."/>
            <person name="Koriabine M."/>
            <person name="Yan M."/>
            <person name="Riley R."/>
            <person name="Champramary S."/>
            <person name="Plett K.L."/>
            <person name="Tsai I.J."/>
            <person name="Slot J."/>
            <person name="Sipos G."/>
            <person name="Plett J."/>
            <person name="Nagy L.G."/>
            <person name="Grigoriev I.V."/>
        </authorList>
    </citation>
    <scope>NUCLEOTIDE SEQUENCE</scope>
    <source>
        <strain evidence="3">ICMP 16352</strain>
    </source>
</reference>
<evidence type="ECO:0000256" key="2">
    <source>
        <dbReference type="SAM" id="MobiDB-lite"/>
    </source>
</evidence>
<evidence type="ECO:0000313" key="4">
    <source>
        <dbReference type="Proteomes" id="UP001175227"/>
    </source>
</evidence>
<dbReference type="PANTHER" id="PTHR15885">
    <property type="entry name" value="COILED-COIL DOMAIN-CONTAINING PROTEIN 174"/>
    <property type="match status" value="1"/>
</dbReference>
<feature type="compositionally biased region" description="Basic and acidic residues" evidence="2">
    <location>
        <begin position="285"/>
        <end position="298"/>
    </location>
</feature>
<gene>
    <name evidence="3" type="ORF">IW261DRAFT_884164</name>
</gene>
<organism evidence="3 4">
    <name type="scientific">Armillaria novae-zelandiae</name>
    <dbReference type="NCBI Taxonomy" id="153914"/>
    <lineage>
        <taxon>Eukaryota</taxon>
        <taxon>Fungi</taxon>
        <taxon>Dikarya</taxon>
        <taxon>Basidiomycota</taxon>
        <taxon>Agaricomycotina</taxon>
        <taxon>Agaricomycetes</taxon>
        <taxon>Agaricomycetidae</taxon>
        <taxon>Agaricales</taxon>
        <taxon>Marasmiineae</taxon>
        <taxon>Physalacriaceae</taxon>
        <taxon>Armillaria</taxon>
    </lineage>
</organism>
<feature type="region of interest" description="Disordered" evidence="2">
    <location>
        <begin position="338"/>
        <end position="397"/>
    </location>
</feature>
<feature type="region of interest" description="Disordered" evidence="2">
    <location>
        <begin position="155"/>
        <end position="176"/>
    </location>
</feature>
<comment type="caution">
    <text evidence="3">The sequence shown here is derived from an EMBL/GenBank/DDBJ whole genome shotgun (WGS) entry which is preliminary data.</text>
</comment>
<sequence length="397" mass="43861">MAHAAKSKAKGISASSFLELKAELAKKEGEFSRNAASGKKPLKPEKKPTVWTRKNKGVNNRAARDIELEAVSKPTLDSARAALERKAKIYDKLKKGKSGGLSEKQFDALLVDFDYKQSEWEDDEEDIDESLTVPHAPDDNDPIIEYEDEFGRLRTAPRSEVPRELLPGAGTEEVDEDEDIIIRNPVNHFPIYIPSADRVAEIEKMHAEENNPLGVHYDASSEVRAKGAGFYQFSGDEETRQRQMEELRAARGETQAVRQGQGAVDASVEGMVASGSSVGEAIGKGAEKRKREIEERRRKIEAKRRKLKSEPEVADDPTITTTAVRKDDEETAVFVAGAPELEPDTAPDPFAAFESQQVAEKTRSKGKGKGKEKGRSDEADAFLASLENDILNRKKGK</sequence>
<protein>
    <submittedName>
        <fullName evidence="3">Uncharacterized protein</fullName>
    </submittedName>
</protein>
<dbReference type="InterPro" id="IPR025066">
    <property type="entry name" value="CCDC174-like"/>
</dbReference>
<dbReference type="EMBL" id="JAUEPR010000005">
    <property type="protein sequence ID" value="KAK0485154.1"/>
    <property type="molecule type" value="Genomic_DNA"/>
</dbReference>
<feature type="region of interest" description="Disordered" evidence="2">
    <location>
        <begin position="28"/>
        <end position="58"/>
    </location>
</feature>
<feature type="compositionally biased region" description="Basic and acidic residues" evidence="2">
    <location>
        <begin position="369"/>
        <end position="378"/>
    </location>
</feature>